<name>A0A5C5U588_9CORY</name>
<dbReference type="PANTHER" id="PTHR35797:SF1">
    <property type="entry name" value="PROTEASE"/>
    <property type="match status" value="1"/>
</dbReference>
<feature type="transmembrane region" description="Helical" evidence="1">
    <location>
        <begin position="176"/>
        <end position="196"/>
    </location>
</feature>
<accession>A0A5C5U588</accession>
<gene>
    <name evidence="3" type="ORF">FRX94_11400</name>
</gene>
<keyword evidence="1" id="KW-0472">Membrane</keyword>
<keyword evidence="1" id="KW-0812">Transmembrane</keyword>
<feature type="transmembrane region" description="Helical" evidence="1">
    <location>
        <begin position="142"/>
        <end position="164"/>
    </location>
</feature>
<dbReference type="GO" id="GO:0080120">
    <property type="term" value="P:CAAX-box protein maturation"/>
    <property type="evidence" value="ECO:0007669"/>
    <property type="project" value="UniProtKB-ARBA"/>
</dbReference>
<comment type="caution">
    <text evidence="3">The sequence shown here is derived from an EMBL/GenBank/DDBJ whole genome shotgun (WGS) entry which is preliminary data.</text>
</comment>
<dbReference type="GO" id="GO:0008237">
    <property type="term" value="F:metallopeptidase activity"/>
    <property type="evidence" value="ECO:0007669"/>
    <property type="project" value="UniProtKB-KW"/>
</dbReference>
<feature type="transmembrane region" description="Helical" evidence="1">
    <location>
        <begin position="242"/>
        <end position="262"/>
    </location>
</feature>
<feature type="transmembrane region" description="Helical" evidence="1">
    <location>
        <begin position="42"/>
        <end position="61"/>
    </location>
</feature>
<dbReference type="GO" id="GO:0004175">
    <property type="term" value="F:endopeptidase activity"/>
    <property type="evidence" value="ECO:0007669"/>
    <property type="project" value="UniProtKB-ARBA"/>
</dbReference>
<protein>
    <submittedName>
        <fullName evidence="3">CPBP family intramembrane metalloprotease</fullName>
    </submittedName>
</protein>
<keyword evidence="1" id="KW-1133">Transmembrane helix</keyword>
<evidence type="ECO:0000313" key="4">
    <source>
        <dbReference type="Proteomes" id="UP000320791"/>
    </source>
</evidence>
<feature type="transmembrane region" description="Helical" evidence="1">
    <location>
        <begin position="274"/>
        <end position="294"/>
    </location>
</feature>
<proteinExistence type="predicted"/>
<dbReference type="Proteomes" id="UP000320791">
    <property type="component" value="Unassembled WGS sequence"/>
</dbReference>
<sequence length="311" mass="33837">MAKYRIQTTLIFYAGACALAWLVTLPLWLMDSGLASPLTTPLLVIMMLTPVTSAVLVSRYAHGIPWKQLPQWLGLAPIKPYGRTLLWLAVALVIGLSIAIINTFLAAALGWFKLDLVEFSAFREQLSAATGQNAGDEIPVRLIVFVQIFALPLGAITNSVIAAGEEIGWRGYLLPALQHLGTWPALALTGVLWGLWHSPIILLGYNFNRTDWTGVAYMTIGCMFLGILIGWIYLFSKNVWPAALFHGAFNAAAGFPLLIGALDQDPDPALFSSLGVSGWITISLMLIPLIPAILKYHRADPQPQQMDMAAG</sequence>
<dbReference type="GO" id="GO:0006508">
    <property type="term" value="P:proteolysis"/>
    <property type="evidence" value="ECO:0007669"/>
    <property type="project" value="UniProtKB-KW"/>
</dbReference>
<feature type="domain" description="CAAX prenyl protease 2/Lysostaphin resistance protein A-like" evidence="2">
    <location>
        <begin position="152"/>
        <end position="251"/>
    </location>
</feature>
<keyword evidence="3" id="KW-0645">Protease</keyword>
<evidence type="ECO:0000259" key="2">
    <source>
        <dbReference type="Pfam" id="PF02517"/>
    </source>
</evidence>
<keyword evidence="3" id="KW-0378">Hydrolase</keyword>
<dbReference type="AlphaFoldDB" id="A0A5C5U588"/>
<dbReference type="EMBL" id="VOHM01000031">
    <property type="protein sequence ID" value="TWT21038.1"/>
    <property type="molecule type" value="Genomic_DNA"/>
</dbReference>
<feature type="transmembrane region" description="Helical" evidence="1">
    <location>
        <begin position="12"/>
        <end position="30"/>
    </location>
</feature>
<dbReference type="OrthoDB" id="3693644at2"/>
<organism evidence="3 4">
    <name type="scientific">Corynebacterium canis</name>
    <dbReference type="NCBI Taxonomy" id="679663"/>
    <lineage>
        <taxon>Bacteria</taxon>
        <taxon>Bacillati</taxon>
        <taxon>Actinomycetota</taxon>
        <taxon>Actinomycetes</taxon>
        <taxon>Mycobacteriales</taxon>
        <taxon>Corynebacteriaceae</taxon>
        <taxon>Corynebacterium</taxon>
    </lineage>
</organism>
<dbReference type="PANTHER" id="PTHR35797">
    <property type="entry name" value="PROTEASE-RELATED"/>
    <property type="match status" value="1"/>
</dbReference>
<dbReference type="RefSeq" id="WP_146325468.1">
    <property type="nucleotide sequence ID" value="NZ_BAABLR010000025.1"/>
</dbReference>
<feature type="transmembrane region" description="Helical" evidence="1">
    <location>
        <begin position="216"/>
        <end position="235"/>
    </location>
</feature>
<keyword evidence="4" id="KW-1185">Reference proteome</keyword>
<evidence type="ECO:0000256" key="1">
    <source>
        <dbReference type="SAM" id="Phobius"/>
    </source>
</evidence>
<dbReference type="InterPro" id="IPR042150">
    <property type="entry name" value="MmRce1-like"/>
</dbReference>
<dbReference type="Pfam" id="PF02517">
    <property type="entry name" value="Rce1-like"/>
    <property type="match status" value="1"/>
</dbReference>
<dbReference type="InterPro" id="IPR003675">
    <property type="entry name" value="Rce1/LyrA-like_dom"/>
</dbReference>
<evidence type="ECO:0000313" key="3">
    <source>
        <dbReference type="EMBL" id="TWT21038.1"/>
    </source>
</evidence>
<reference evidence="3 4" key="1">
    <citation type="submission" date="2019-08" db="EMBL/GenBank/DDBJ databases">
        <authorList>
            <person name="Lei W."/>
        </authorList>
    </citation>
    <scope>NUCLEOTIDE SEQUENCE [LARGE SCALE GENOMIC DNA]</scope>
    <source>
        <strain evidence="3 4">CCUG 58627</strain>
    </source>
</reference>
<keyword evidence="3" id="KW-0482">Metalloprotease</keyword>
<feature type="transmembrane region" description="Helical" evidence="1">
    <location>
        <begin position="85"/>
        <end position="112"/>
    </location>
</feature>